<reference evidence="2" key="1">
    <citation type="submission" date="2020-06" db="EMBL/GenBank/DDBJ databases">
        <title>Complete genome sequences of Providencia rettgeri bacteriophages PibeRecoleta, Stilesk and PatoteraRojo.</title>
        <authorList>
            <person name="Batinovic S."/>
            <person name="Chan H.T."/>
            <person name="Stiles J."/>
            <person name="Petrovski S."/>
        </authorList>
    </citation>
    <scope>NUCLEOTIDE SEQUENCE [LARGE SCALE GENOMIC DNA]</scope>
</reference>
<sequence length="93" mass="10966">MRNFVEHLKKKYAAKTPSNWPMAGDTVHFKDKLNGRHYCGEVLEWVRLGNRVEGDIYWRVKLVDGSVINCEYDEVLQVDRTEENKLKLLREEG</sequence>
<name>A0A7G5B0X3_9CAUD</name>
<protein>
    <submittedName>
        <fullName evidence="1">Uncharacterized protein</fullName>
    </submittedName>
</protein>
<organism evidence="1 2">
    <name type="scientific">Providencia phage vB_PreS-PibeRecoleta</name>
    <dbReference type="NCBI Taxonomy" id="2761109"/>
    <lineage>
        <taxon>Viruses</taxon>
        <taxon>Duplodnaviria</taxon>
        <taxon>Heunggongvirae</taxon>
        <taxon>Uroviricota</taxon>
        <taxon>Caudoviricetes</taxon>
        <taxon>Casjensviridae</taxon>
        <taxon>Redjacvirus</taxon>
        <taxon>Redjacvirus piberecoleta</taxon>
    </lineage>
</organism>
<dbReference type="EMBL" id="MT675124">
    <property type="protein sequence ID" value="QMV29946.1"/>
    <property type="molecule type" value="Genomic_DNA"/>
</dbReference>
<dbReference type="KEGG" id="vg:62682466"/>
<accession>A0A7G5B0X3</accession>
<evidence type="ECO:0000313" key="2">
    <source>
        <dbReference type="Proteomes" id="UP000515430"/>
    </source>
</evidence>
<keyword evidence="2" id="KW-1185">Reference proteome</keyword>
<proteinExistence type="predicted"/>
<dbReference type="GeneID" id="62682466"/>
<dbReference type="RefSeq" id="YP_009999832.1">
    <property type="nucleotide sequence ID" value="NC_053009.1"/>
</dbReference>
<dbReference type="Proteomes" id="UP000515430">
    <property type="component" value="Segment"/>
</dbReference>
<evidence type="ECO:0000313" key="1">
    <source>
        <dbReference type="EMBL" id="QMV29946.1"/>
    </source>
</evidence>